<dbReference type="InterPro" id="IPR036097">
    <property type="entry name" value="HisK_dim/P_sf"/>
</dbReference>
<evidence type="ECO:0000256" key="5">
    <source>
        <dbReference type="ARBA" id="ARBA00022777"/>
    </source>
</evidence>
<evidence type="ECO:0000256" key="3">
    <source>
        <dbReference type="ARBA" id="ARBA00022553"/>
    </source>
</evidence>
<dbReference type="PANTHER" id="PTHR43711:SF1">
    <property type="entry name" value="HISTIDINE KINASE 1"/>
    <property type="match status" value="1"/>
</dbReference>
<evidence type="ECO:0000256" key="1">
    <source>
        <dbReference type="ARBA" id="ARBA00000085"/>
    </source>
</evidence>
<name>A0A455T1N1_9CHLR</name>
<keyword evidence="5" id="KW-0418">Kinase</keyword>
<dbReference type="PRINTS" id="PR00344">
    <property type="entry name" value="BCTRLSENSOR"/>
</dbReference>
<dbReference type="AlphaFoldDB" id="A0A455T1N1"/>
<comment type="catalytic activity">
    <reaction evidence="1">
        <text>ATP + protein L-histidine = ADP + protein N-phospho-L-histidine.</text>
        <dbReference type="EC" id="2.7.13.3"/>
    </reaction>
</comment>
<keyword evidence="4" id="KW-0808">Transferase</keyword>
<dbReference type="InterPro" id="IPR003661">
    <property type="entry name" value="HisK_dim/P_dom"/>
</dbReference>
<dbReference type="InterPro" id="IPR004358">
    <property type="entry name" value="Sig_transdc_His_kin-like_C"/>
</dbReference>
<evidence type="ECO:0000256" key="2">
    <source>
        <dbReference type="ARBA" id="ARBA00012438"/>
    </source>
</evidence>
<dbReference type="InterPro" id="IPR050736">
    <property type="entry name" value="Sensor_HK_Regulatory"/>
</dbReference>
<protein>
    <recommendedName>
        <fullName evidence="2">histidine kinase</fullName>
        <ecNumber evidence="2">2.7.13.3</ecNumber>
    </recommendedName>
</protein>
<sequence length="471" mass="50397">MSYRDRSLSADGVAQEERAAALQRELQALLPALATAPLVEVASAVLQTLREGTAAEHGALFLQWQAAQQGSRSTEGLQLLAVLRIDEEQARALTSVAGTGAVWSSAMPDAGELRHSSVQTADACWLLLHLPLTGRRATAQAAAAASWPVLLALLGRSGRPAPAEAEAWLEASTAVIGANQHLVAALIRQALAAELLSGRLPPETDGRSSRESARGGTVGPQSELLATLSHELRSPLAVISASVSTLQRHGRRLPLSERRSLLAAMEEASERLIQLCDRFLELSELEAGLLRLEPTGVDPLSVVHEALLAAEQRLPAEQMGIFSFRVVLLDAHGRPAERVPPVLADRRRLREILDHLLENAIRFSPEGGEISVILRPQPQPAPTAGMAPPAPAVEICVSDQGRGISPEQLPQIFQRFYRGDTGLARQGGGLGLGLTLCKYLVELQGGQIWAESEPEQGSRFHLLLPALTLLT</sequence>
<dbReference type="EC" id="2.7.13.3" evidence="2"/>
<evidence type="ECO:0000256" key="6">
    <source>
        <dbReference type="ARBA" id="ARBA00023012"/>
    </source>
</evidence>
<dbReference type="GO" id="GO:0000155">
    <property type="term" value="F:phosphorelay sensor kinase activity"/>
    <property type="evidence" value="ECO:0007669"/>
    <property type="project" value="InterPro"/>
</dbReference>
<evidence type="ECO:0000313" key="9">
    <source>
        <dbReference type="EMBL" id="BBH92355.1"/>
    </source>
</evidence>
<dbReference type="SUPFAM" id="SSF47384">
    <property type="entry name" value="Homodimeric domain of signal transducing histidine kinase"/>
    <property type="match status" value="1"/>
</dbReference>
<evidence type="ECO:0000256" key="7">
    <source>
        <dbReference type="SAM" id="MobiDB-lite"/>
    </source>
</evidence>
<dbReference type="InterPro" id="IPR005467">
    <property type="entry name" value="His_kinase_dom"/>
</dbReference>
<accession>A0A455T1N1</accession>
<feature type="domain" description="Histidine kinase" evidence="8">
    <location>
        <begin position="227"/>
        <end position="468"/>
    </location>
</feature>
<feature type="region of interest" description="Disordered" evidence="7">
    <location>
        <begin position="199"/>
        <end position="220"/>
    </location>
</feature>
<evidence type="ECO:0000259" key="8">
    <source>
        <dbReference type="PROSITE" id="PS50109"/>
    </source>
</evidence>
<keyword evidence="6" id="KW-0902">Two-component regulatory system</keyword>
<gene>
    <name evidence="9" type="ORF">KTA_05540</name>
</gene>
<feature type="compositionally biased region" description="Basic and acidic residues" evidence="7">
    <location>
        <begin position="202"/>
        <end position="213"/>
    </location>
</feature>
<dbReference type="EMBL" id="AP019377">
    <property type="protein sequence ID" value="BBH92355.1"/>
    <property type="molecule type" value="Genomic_DNA"/>
</dbReference>
<dbReference type="Pfam" id="PF00512">
    <property type="entry name" value="HisKA"/>
    <property type="match status" value="1"/>
</dbReference>
<dbReference type="SMART" id="SM00388">
    <property type="entry name" value="HisKA"/>
    <property type="match status" value="1"/>
</dbReference>
<dbReference type="SMART" id="SM00387">
    <property type="entry name" value="HATPase_c"/>
    <property type="match status" value="1"/>
</dbReference>
<dbReference type="FunFam" id="3.30.565.10:FF:000006">
    <property type="entry name" value="Sensor histidine kinase WalK"/>
    <property type="match status" value="1"/>
</dbReference>
<dbReference type="Pfam" id="PF02518">
    <property type="entry name" value="HATPase_c"/>
    <property type="match status" value="1"/>
</dbReference>
<proteinExistence type="predicted"/>
<dbReference type="InterPro" id="IPR036890">
    <property type="entry name" value="HATPase_C_sf"/>
</dbReference>
<dbReference type="PROSITE" id="PS50109">
    <property type="entry name" value="HIS_KIN"/>
    <property type="match status" value="1"/>
</dbReference>
<evidence type="ECO:0000256" key="4">
    <source>
        <dbReference type="ARBA" id="ARBA00022679"/>
    </source>
</evidence>
<organism evidence="9">
    <name type="scientific">Thermogemmatispora argillosa</name>
    <dbReference type="NCBI Taxonomy" id="2045280"/>
    <lineage>
        <taxon>Bacteria</taxon>
        <taxon>Bacillati</taxon>
        <taxon>Chloroflexota</taxon>
        <taxon>Ktedonobacteria</taxon>
        <taxon>Thermogemmatisporales</taxon>
        <taxon>Thermogemmatisporaceae</taxon>
        <taxon>Thermogemmatispora</taxon>
    </lineage>
</organism>
<dbReference type="SUPFAM" id="SSF55874">
    <property type="entry name" value="ATPase domain of HSP90 chaperone/DNA topoisomerase II/histidine kinase"/>
    <property type="match status" value="1"/>
</dbReference>
<dbReference type="Gene3D" id="1.10.287.130">
    <property type="match status" value="1"/>
</dbReference>
<dbReference type="CDD" id="cd00075">
    <property type="entry name" value="HATPase"/>
    <property type="match status" value="1"/>
</dbReference>
<keyword evidence="3" id="KW-0597">Phosphoprotein</keyword>
<dbReference type="InterPro" id="IPR003594">
    <property type="entry name" value="HATPase_dom"/>
</dbReference>
<dbReference type="PANTHER" id="PTHR43711">
    <property type="entry name" value="TWO-COMPONENT HISTIDINE KINASE"/>
    <property type="match status" value="1"/>
</dbReference>
<dbReference type="Gene3D" id="3.30.565.10">
    <property type="entry name" value="Histidine kinase-like ATPase, C-terminal domain"/>
    <property type="match status" value="1"/>
</dbReference>
<dbReference type="CDD" id="cd00082">
    <property type="entry name" value="HisKA"/>
    <property type="match status" value="1"/>
</dbReference>
<reference evidence="9" key="1">
    <citation type="submission" date="2018-12" db="EMBL/GenBank/DDBJ databases">
        <title>Novel natural products biosynthetic potential of the class Ktedonobacteria.</title>
        <authorList>
            <person name="Zheng Y."/>
            <person name="Saitou A."/>
            <person name="Wang C.M."/>
            <person name="Toyoda A."/>
            <person name="Minakuchi Y."/>
            <person name="Sekiguchi Y."/>
            <person name="Ueda K."/>
            <person name="Takano H."/>
            <person name="Sakai Y."/>
            <person name="Yokota A."/>
            <person name="Yabe S."/>
        </authorList>
    </citation>
    <scope>NUCLEOTIDE SEQUENCE</scope>
    <source>
        <strain evidence="9">A3-2</strain>
    </source>
</reference>